<name>A0AAV2CJX3_9ROSI</name>
<gene>
    <name evidence="1" type="ORF">LTRI10_LOCUS4380</name>
</gene>
<organism evidence="1 2">
    <name type="scientific">Linum trigynum</name>
    <dbReference type="NCBI Taxonomy" id="586398"/>
    <lineage>
        <taxon>Eukaryota</taxon>
        <taxon>Viridiplantae</taxon>
        <taxon>Streptophyta</taxon>
        <taxon>Embryophyta</taxon>
        <taxon>Tracheophyta</taxon>
        <taxon>Spermatophyta</taxon>
        <taxon>Magnoliopsida</taxon>
        <taxon>eudicotyledons</taxon>
        <taxon>Gunneridae</taxon>
        <taxon>Pentapetalae</taxon>
        <taxon>rosids</taxon>
        <taxon>fabids</taxon>
        <taxon>Malpighiales</taxon>
        <taxon>Linaceae</taxon>
        <taxon>Linum</taxon>
    </lineage>
</organism>
<proteinExistence type="predicted"/>
<reference evidence="1 2" key="1">
    <citation type="submission" date="2024-04" db="EMBL/GenBank/DDBJ databases">
        <authorList>
            <person name="Fracassetti M."/>
        </authorList>
    </citation>
    <scope>NUCLEOTIDE SEQUENCE [LARGE SCALE GENOMIC DNA]</scope>
</reference>
<protein>
    <submittedName>
        <fullName evidence="1">Uncharacterized protein</fullName>
    </submittedName>
</protein>
<dbReference type="Proteomes" id="UP001497516">
    <property type="component" value="Chromosome 1"/>
</dbReference>
<evidence type="ECO:0000313" key="2">
    <source>
        <dbReference type="Proteomes" id="UP001497516"/>
    </source>
</evidence>
<keyword evidence="2" id="KW-1185">Reference proteome</keyword>
<sequence length="88" mass="9960">MPKDQLEASNASNVWTRSQGKLVAQQEDYGSGDREYFFEECEEKPTGKGIDSDSDDDVDEHIIAEIPPMDKFLRVNLFSNEKTCVEAN</sequence>
<evidence type="ECO:0000313" key="1">
    <source>
        <dbReference type="EMBL" id="CAL1356700.1"/>
    </source>
</evidence>
<dbReference type="EMBL" id="OZ034813">
    <property type="protein sequence ID" value="CAL1356700.1"/>
    <property type="molecule type" value="Genomic_DNA"/>
</dbReference>
<dbReference type="AlphaFoldDB" id="A0AAV2CJX3"/>
<accession>A0AAV2CJX3</accession>